<dbReference type="SMART" id="SM01381">
    <property type="entry name" value="7TM_GPCR_Srsx"/>
    <property type="match status" value="1"/>
</dbReference>
<evidence type="ECO:0000256" key="3">
    <source>
        <dbReference type="ARBA" id="ARBA00022989"/>
    </source>
</evidence>
<feature type="domain" description="G-protein coupled receptors family 1 profile" evidence="9">
    <location>
        <begin position="17"/>
        <end position="277"/>
    </location>
</feature>
<accession>A0AAU9WTR2</accession>
<evidence type="ECO:0000256" key="4">
    <source>
        <dbReference type="ARBA" id="ARBA00023040"/>
    </source>
</evidence>
<evidence type="ECO:0000256" key="5">
    <source>
        <dbReference type="ARBA" id="ARBA00023136"/>
    </source>
</evidence>
<evidence type="ECO:0000256" key="7">
    <source>
        <dbReference type="ARBA" id="ARBA00023224"/>
    </source>
</evidence>
<feature type="transmembrane region" description="Helical" evidence="8">
    <location>
        <begin position="177"/>
        <end position="199"/>
    </location>
</feature>
<evidence type="ECO:0000256" key="6">
    <source>
        <dbReference type="ARBA" id="ARBA00023170"/>
    </source>
</evidence>
<dbReference type="AlphaFoldDB" id="A0AAU9WTR2"/>
<feature type="transmembrane region" description="Helical" evidence="8">
    <location>
        <begin position="220"/>
        <end position="242"/>
    </location>
</feature>
<dbReference type="InterPro" id="IPR017452">
    <property type="entry name" value="GPCR_Rhodpsn_7TM"/>
</dbReference>
<dbReference type="EMBL" id="CALNXJ010000021">
    <property type="protein sequence ID" value="CAH3125383.1"/>
    <property type="molecule type" value="Genomic_DNA"/>
</dbReference>
<keyword evidence="11" id="KW-1185">Reference proteome</keyword>
<comment type="caution">
    <text evidence="10">The sequence shown here is derived from an EMBL/GenBank/DDBJ whole genome shotgun (WGS) entry which is preliminary data.</text>
</comment>
<evidence type="ECO:0000313" key="11">
    <source>
        <dbReference type="Proteomes" id="UP001159428"/>
    </source>
</evidence>
<evidence type="ECO:0000256" key="2">
    <source>
        <dbReference type="ARBA" id="ARBA00022692"/>
    </source>
</evidence>
<keyword evidence="4" id="KW-0297">G-protein coupled receptor</keyword>
<feature type="non-terminal residue" evidence="10">
    <location>
        <position position="1"/>
    </location>
</feature>
<gene>
    <name evidence="10" type="ORF">PMEA_00012088</name>
</gene>
<keyword evidence="3 8" id="KW-1133">Transmembrane helix</keyword>
<dbReference type="PROSITE" id="PS50262">
    <property type="entry name" value="G_PROTEIN_RECEP_F1_2"/>
    <property type="match status" value="1"/>
</dbReference>
<feature type="transmembrane region" description="Helical" evidence="8">
    <location>
        <begin position="123"/>
        <end position="146"/>
    </location>
</feature>
<dbReference type="Gene3D" id="1.20.1070.10">
    <property type="entry name" value="Rhodopsin 7-helix transmembrane proteins"/>
    <property type="match status" value="1"/>
</dbReference>
<name>A0AAU9WTR2_9CNID</name>
<feature type="transmembrane region" description="Helical" evidence="8">
    <location>
        <begin position="85"/>
        <end position="111"/>
    </location>
</feature>
<keyword evidence="7" id="KW-0807">Transducer</keyword>
<dbReference type="CDD" id="cd00637">
    <property type="entry name" value="7tm_classA_rhodopsin-like"/>
    <property type="match status" value="1"/>
</dbReference>
<dbReference type="SUPFAM" id="SSF81321">
    <property type="entry name" value="Family A G protein-coupled receptor-like"/>
    <property type="match status" value="1"/>
</dbReference>
<organism evidence="10 11">
    <name type="scientific">Pocillopora meandrina</name>
    <dbReference type="NCBI Taxonomy" id="46732"/>
    <lineage>
        <taxon>Eukaryota</taxon>
        <taxon>Metazoa</taxon>
        <taxon>Cnidaria</taxon>
        <taxon>Anthozoa</taxon>
        <taxon>Hexacorallia</taxon>
        <taxon>Scleractinia</taxon>
        <taxon>Astrocoeniina</taxon>
        <taxon>Pocilloporidae</taxon>
        <taxon>Pocillopora</taxon>
    </lineage>
</organism>
<dbReference type="PANTHER" id="PTHR24243">
    <property type="entry name" value="G-PROTEIN COUPLED RECEPTOR"/>
    <property type="match status" value="1"/>
</dbReference>
<protein>
    <recommendedName>
        <fullName evidence="9">G-protein coupled receptors family 1 profile domain-containing protein</fullName>
    </recommendedName>
</protein>
<evidence type="ECO:0000313" key="10">
    <source>
        <dbReference type="EMBL" id="CAH3125383.1"/>
    </source>
</evidence>
<proteinExistence type="predicted"/>
<sequence length="338" mass="38584">FFLVSAYYLTAFLSLVGNAVVIRVFRRIGSKSRRRVHHLFIMNLSLADLLFSMENIPIIYTHLILDGAWQIRGRSGNYLCQLDVFFSALLILTSNLTILATAVEKFLAIFFPLKALICTKRAYFIILSTWLVSGIYCAPLFSFAYLEKDNEDPDGKVTCTACLSCEKVIRWFIFQTVLLAAGFVVTLALYSAILIKIWLRKVPGIQSTDVKGKKPAKKHKALKLLATLVFVFYISFIPFWIYQLSLHFNFNKKLGSYYSIISAFLMLCNGAINPMIYSTFNSDIRREFKVLFTCKSPSSAITLQSYSNRRQLNGKKQFSTERNAPCVNNDTLYEDSRL</sequence>
<keyword evidence="2 8" id="KW-0812">Transmembrane</keyword>
<feature type="transmembrane region" description="Helical" evidence="8">
    <location>
        <begin position="254"/>
        <end position="276"/>
    </location>
</feature>
<dbReference type="PANTHER" id="PTHR24243:SF208">
    <property type="entry name" value="PYROKININ-1 RECEPTOR"/>
    <property type="match status" value="1"/>
</dbReference>
<dbReference type="Proteomes" id="UP001159428">
    <property type="component" value="Unassembled WGS sequence"/>
</dbReference>
<dbReference type="GO" id="GO:0004930">
    <property type="term" value="F:G protein-coupled receptor activity"/>
    <property type="evidence" value="ECO:0007669"/>
    <property type="project" value="UniProtKB-KW"/>
</dbReference>
<evidence type="ECO:0000256" key="1">
    <source>
        <dbReference type="ARBA" id="ARBA00004141"/>
    </source>
</evidence>
<evidence type="ECO:0000259" key="9">
    <source>
        <dbReference type="PROSITE" id="PS50262"/>
    </source>
</evidence>
<dbReference type="Pfam" id="PF00001">
    <property type="entry name" value="7tm_1"/>
    <property type="match status" value="1"/>
</dbReference>
<keyword evidence="5 8" id="KW-0472">Membrane</keyword>
<feature type="transmembrane region" description="Helical" evidence="8">
    <location>
        <begin position="6"/>
        <end position="25"/>
    </location>
</feature>
<evidence type="ECO:0000256" key="8">
    <source>
        <dbReference type="SAM" id="Phobius"/>
    </source>
</evidence>
<dbReference type="GO" id="GO:0016020">
    <property type="term" value="C:membrane"/>
    <property type="evidence" value="ECO:0007669"/>
    <property type="project" value="UniProtKB-SubCell"/>
</dbReference>
<dbReference type="PRINTS" id="PR00237">
    <property type="entry name" value="GPCRRHODOPSN"/>
</dbReference>
<dbReference type="InterPro" id="IPR000276">
    <property type="entry name" value="GPCR_Rhodpsn"/>
</dbReference>
<comment type="subcellular location">
    <subcellularLocation>
        <location evidence="1">Membrane</location>
        <topology evidence="1">Multi-pass membrane protein</topology>
    </subcellularLocation>
</comment>
<feature type="transmembrane region" description="Helical" evidence="8">
    <location>
        <begin position="46"/>
        <end position="65"/>
    </location>
</feature>
<reference evidence="10 11" key="1">
    <citation type="submission" date="2022-05" db="EMBL/GenBank/DDBJ databases">
        <authorList>
            <consortium name="Genoscope - CEA"/>
            <person name="William W."/>
        </authorList>
    </citation>
    <scope>NUCLEOTIDE SEQUENCE [LARGE SCALE GENOMIC DNA]</scope>
</reference>
<keyword evidence="6" id="KW-0675">Receptor</keyword>